<dbReference type="Gene3D" id="2.130.10.10">
    <property type="entry name" value="YVTN repeat-like/Quinoprotein amine dehydrogenase"/>
    <property type="match status" value="2"/>
</dbReference>
<dbReference type="PANTHER" id="PTHR19862:SF14">
    <property type="entry name" value="WD REPEAT-CONTAINING PROTEIN 48"/>
    <property type="match status" value="1"/>
</dbReference>
<dbReference type="STRING" id="1097556.R4XAU3"/>
<feature type="compositionally biased region" description="Low complexity" evidence="5">
    <location>
        <begin position="658"/>
        <end position="674"/>
    </location>
</feature>
<evidence type="ECO:0000256" key="5">
    <source>
        <dbReference type="SAM" id="MobiDB-lite"/>
    </source>
</evidence>
<evidence type="ECO:0000313" key="6">
    <source>
        <dbReference type="EMBL" id="CCG82659.1"/>
    </source>
</evidence>
<evidence type="ECO:0000256" key="1">
    <source>
        <dbReference type="ARBA" id="ARBA00006917"/>
    </source>
</evidence>
<dbReference type="SUPFAM" id="SSF50978">
    <property type="entry name" value="WD40 repeat-like"/>
    <property type="match status" value="1"/>
</dbReference>
<protein>
    <submittedName>
        <fullName evidence="6">WD repeat protein</fullName>
    </submittedName>
</protein>
<dbReference type="InterPro" id="IPR036322">
    <property type="entry name" value="WD40_repeat_dom_sf"/>
</dbReference>
<comment type="similarity">
    <text evidence="1">Belongs to the WD repeat WDR48 family.</text>
</comment>
<reference evidence="6 7" key="1">
    <citation type="journal article" date="2013" name="MBio">
        <title>Genome sequencing of the plant pathogen Taphrina deformans, the causal agent of peach leaf curl.</title>
        <authorList>
            <person name="Cisse O.H."/>
            <person name="Almeida J.M.G.C.F."/>
            <person name="Fonseca A."/>
            <person name="Kumar A.A."/>
            <person name="Salojaervi J."/>
            <person name="Overmyer K."/>
            <person name="Hauser P.M."/>
            <person name="Pagni M."/>
        </authorList>
    </citation>
    <scope>NUCLEOTIDE SEQUENCE [LARGE SCALE GENOMIC DNA]</scope>
    <source>
        <strain evidence="7">PYCC 5710 / ATCC 11124 / CBS 356.35 / IMI 108563 / JCM 9778 / NBRC 8474</strain>
    </source>
</reference>
<dbReference type="InterPro" id="IPR001680">
    <property type="entry name" value="WD40_rpt"/>
</dbReference>
<evidence type="ECO:0000313" key="7">
    <source>
        <dbReference type="Proteomes" id="UP000013776"/>
    </source>
</evidence>
<dbReference type="PROSITE" id="PS00678">
    <property type="entry name" value="WD_REPEATS_1"/>
    <property type="match status" value="1"/>
</dbReference>
<keyword evidence="2 4" id="KW-0853">WD repeat</keyword>
<evidence type="ECO:0000256" key="4">
    <source>
        <dbReference type="PROSITE-ProRule" id="PRU00221"/>
    </source>
</evidence>
<keyword evidence="3" id="KW-0677">Repeat</keyword>
<feature type="compositionally biased region" description="Polar residues" evidence="5">
    <location>
        <begin position="620"/>
        <end position="657"/>
    </location>
</feature>
<dbReference type="InterPro" id="IPR015943">
    <property type="entry name" value="WD40/YVTN_repeat-like_dom_sf"/>
</dbReference>
<organism evidence="6 7">
    <name type="scientific">Taphrina deformans (strain PYCC 5710 / ATCC 11124 / CBS 356.35 / IMI 108563 / JCM 9778 / NBRC 8474)</name>
    <name type="common">Peach leaf curl fungus</name>
    <name type="synonym">Lalaria deformans</name>
    <dbReference type="NCBI Taxonomy" id="1097556"/>
    <lineage>
        <taxon>Eukaryota</taxon>
        <taxon>Fungi</taxon>
        <taxon>Dikarya</taxon>
        <taxon>Ascomycota</taxon>
        <taxon>Taphrinomycotina</taxon>
        <taxon>Taphrinomycetes</taxon>
        <taxon>Taphrinales</taxon>
        <taxon>Taphrinaceae</taxon>
        <taxon>Taphrina</taxon>
    </lineage>
</organism>
<dbReference type="Pfam" id="PF00400">
    <property type="entry name" value="WD40"/>
    <property type="match status" value="3"/>
</dbReference>
<dbReference type="InterPro" id="IPR021772">
    <property type="entry name" value="WDR48/Bun107"/>
</dbReference>
<feature type="region of interest" description="Disordered" evidence="5">
    <location>
        <begin position="599"/>
        <end position="759"/>
    </location>
</feature>
<feature type="compositionally biased region" description="Basic residues" evidence="5">
    <location>
        <begin position="376"/>
        <end position="385"/>
    </location>
</feature>
<dbReference type="Pfam" id="PF11816">
    <property type="entry name" value="DUF3337"/>
    <property type="match status" value="1"/>
</dbReference>
<feature type="repeat" description="WD" evidence="4">
    <location>
        <begin position="218"/>
        <end position="259"/>
    </location>
</feature>
<keyword evidence="7" id="KW-1185">Reference proteome</keyword>
<proteinExistence type="inferred from homology"/>
<evidence type="ECO:0000256" key="3">
    <source>
        <dbReference type="ARBA" id="ARBA00022737"/>
    </source>
</evidence>
<dbReference type="Proteomes" id="UP000013776">
    <property type="component" value="Unassembled WGS sequence"/>
</dbReference>
<dbReference type="EMBL" id="CAHR02000095">
    <property type="protein sequence ID" value="CCG82659.1"/>
    <property type="molecule type" value="Genomic_DNA"/>
</dbReference>
<comment type="caution">
    <text evidence="6">The sequence shown here is derived from an EMBL/GenBank/DDBJ whole genome shotgun (WGS) entry which is preliminary data.</text>
</comment>
<dbReference type="InterPro" id="IPR051246">
    <property type="entry name" value="WDR48"/>
</dbReference>
<evidence type="ECO:0000256" key="2">
    <source>
        <dbReference type="ARBA" id="ARBA00022574"/>
    </source>
</evidence>
<dbReference type="OrthoDB" id="2421129at2759"/>
<dbReference type="GO" id="GO:0043130">
    <property type="term" value="F:ubiquitin binding"/>
    <property type="evidence" value="ECO:0007669"/>
    <property type="project" value="TreeGrafter"/>
</dbReference>
<dbReference type="PROSITE" id="PS50294">
    <property type="entry name" value="WD_REPEATS_REGION"/>
    <property type="match status" value="1"/>
</dbReference>
<dbReference type="InterPro" id="IPR019775">
    <property type="entry name" value="WD40_repeat_CS"/>
</dbReference>
<feature type="repeat" description="WD" evidence="4">
    <location>
        <begin position="17"/>
        <end position="52"/>
    </location>
</feature>
<sequence length="971" mass="106405">MSRTLVRYTIPLDSEGRGTHRLGVNSLVIDPTRSGTLYSGGRDGIIAAWDLKMDLSKAPSKYDEERNEVQVNDIRGSAAHYRGIQAHTNWVNQIALSSDYQTIYSCSSDTFIKSWRPNAAQTSERPESLGSHGDYVKCLVTSRSADEWVATAGLDRSILFWDTSGKGERMRIDQNSKDGGMKQSIYSLATGPNLIVSGGIEKVIRVWDTRSGNRSAKFVGHTDNVRSLMCSEDGKYFISASSDSTIKVWDLTAGRCLHTMTTHSDPVWTLLSDHPQLAVFHAADKSGMLTKTDLRPRATGKNIPETVAICRESSGINSLAQIGSHLFTATASSSINRWADFESPPTDPFADESEVPLYRIESTRSNRSEHLLQRHSSTHQHKRPSKFMLGKLAKPTTGQSSLGSESASEASRRVSLWSHASVVSLAPEDNLINGVNVEALEPINSVPESTILGQAGLQAHILLSDRRRVLTRDSDGQVKLWDITQCKQISDFGRVDINEVESKLQSHIAVGSWCSLNTRVGALTVELDPRNLLDAEVYFDSFSTSQNLDFDTKNQRFNLGKWMLQGLFKGVVEAQKATEASDARRIKARKPTHLNLGNLSITTAQLDGGGGETPRAVSATFGSRNPYSSAMSTPGASFGLTTPAPTYNPKPNGTGHQSQNSLSSLGSSKDSVSSPTVGGDYFSSPHGTRDPDATPMGTDLQSPGSLPKTPGGSNLMKNMKWLRSSKTNKSTVADAKKGSVPATPAATTPESQLPPGVKTQTIPKNYKEFIAQQRKAFQEANKGQDQNGKKSTWIQPPEALPELQIPPNVGLSLAIFQPGEGEAKDIYRGEVGTIGNDLDTISDLLPVWLAQILLSNETPPELQNIESNKHYFSFVPHGGSKLQDPFNTTPSTLMRLGAARSLRIRKALTYISQRLPPELVEREGQGKREEEWLEIIVAGKPVDPDWTLLMTRRHLWKQGGDMKLEYKLRRE</sequence>
<dbReference type="PROSITE" id="PS50082">
    <property type="entry name" value="WD_REPEATS_2"/>
    <property type="match status" value="5"/>
</dbReference>
<dbReference type="SMART" id="SM00320">
    <property type="entry name" value="WD40"/>
    <property type="match status" value="7"/>
</dbReference>
<dbReference type="PRINTS" id="PR00320">
    <property type="entry name" value="GPROTEINBRPT"/>
</dbReference>
<dbReference type="VEuPathDB" id="FungiDB:TAPDE_002757"/>
<dbReference type="eggNOG" id="KOG0308">
    <property type="taxonomic scope" value="Eukaryota"/>
</dbReference>
<feature type="region of interest" description="Disordered" evidence="5">
    <location>
        <begin position="364"/>
        <end position="406"/>
    </location>
</feature>
<dbReference type="InterPro" id="IPR020472">
    <property type="entry name" value="WD40_PAC1"/>
</dbReference>
<dbReference type="GO" id="GO:0000724">
    <property type="term" value="P:double-strand break repair via homologous recombination"/>
    <property type="evidence" value="ECO:0007669"/>
    <property type="project" value="TreeGrafter"/>
</dbReference>
<dbReference type="AlphaFoldDB" id="R4XAU3"/>
<accession>R4XAU3</accession>
<feature type="repeat" description="WD" evidence="4">
    <location>
        <begin position="84"/>
        <end position="125"/>
    </location>
</feature>
<name>R4XAU3_TAPDE</name>
<feature type="repeat" description="WD" evidence="4">
    <location>
        <begin position="129"/>
        <end position="162"/>
    </location>
</feature>
<dbReference type="PANTHER" id="PTHR19862">
    <property type="entry name" value="WD REPEAT-CONTAINING PROTEIN 48"/>
    <property type="match status" value="1"/>
</dbReference>
<feature type="repeat" description="WD" evidence="4">
    <location>
        <begin position="178"/>
        <end position="217"/>
    </location>
</feature>
<gene>
    <name evidence="6" type="ORF">TAPDE_002757</name>
</gene>
<dbReference type="CDD" id="cd00200">
    <property type="entry name" value="WD40"/>
    <property type="match status" value="1"/>
</dbReference>